<feature type="domain" description="CR-type" evidence="14">
    <location>
        <begin position="152"/>
        <end position="234"/>
    </location>
</feature>
<evidence type="ECO:0000256" key="2">
    <source>
        <dbReference type="ARBA" id="ARBA00022705"/>
    </source>
</evidence>
<keyword evidence="7 11" id="KW-0346">Stress response</keyword>
<feature type="repeat" description="CXXCXGXG motif" evidence="11">
    <location>
        <begin position="182"/>
        <end position="189"/>
    </location>
</feature>
<dbReference type="GO" id="GO:0042026">
    <property type="term" value="P:protein refolding"/>
    <property type="evidence" value="ECO:0007669"/>
    <property type="project" value="TreeGrafter"/>
</dbReference>
<evidence type="ECO:0000256" key="9">
    <source>
        <dbReference type="ARBA" id="ARBA00061004"/>
    </source>
</evidence>
<dbReference type="PROSITE" id="PS00636">
    <property type="entry name" value="DNAJ_1"/>
    <property type="match status" value="1"/>
</dbReference>
<evidence type="ECO:0000313" key="15">
    <source>
        <dbReference type="EMBL" id="PIY93532.1"/>
    </source>
</evidence>
<dbReference type="PRINTS" id="PR00625">
    <property type="entry name" value="JDOMAIN"/>
</dbReference>
<dbReference type="GO" id="GO:0005737">
    <property type="term" value="C:cytoplasm"/>
    <property type="evidence" value="ECO:0007669"/>
    <property type="project" value="UniProtKB-SubCell"/>
</dbReference>
<keyword evidence="1 11" id="KW-0963">Cytoplasm</keyword>
<dbReference type="InterPro" id="IPR002939">
    <property type="entry name" value="DnaJ_C"/>
</dbReference>
<dbReference type="Gene3D" id="1.10.287.110">
    <property type="entry name" value="DnaJ domain"/>
    <property type="match status" value="1"/>
</dbReference>
<dbReference type="SMART" id="SM00271">
    <property type="entry name" value="DnaJ"/>
    <property type="match status" value="1"/>
</dbReference>
<keyword evidence="2 11" id="KW-0235">DNA replication</keyword>
<dbReference type="InterPro" id="IPR001623">
    <property type="entry name" value="DnaJ_domain"/>
</dbReference>
<dbReference type="NCBIfam" id="TIGR02349">
    <property type="entry name" value="DnaJ_bact"/>
    <property type="match status" value="1"/>
</dbReference>
<dbReference type="GO" id="GO:0006260">
    <property type="term" value="P:DNA replication"/>
    <property type="evidence" value="ECO:0007669"/>
    <property type="project" value="UniProtKB-KW"/>
</dbReference>
<dbReference type="InterPro" id="IPR036410">
    <property type="entry name" value="HSP_DnaJ_Cys-rich_dom_sf"/>
</dbReference>
<gene>
    <name evidence="11 15" type="primary">dnaJ</name>
    <name evidence="15" type="ORF">COY69_01115</name>
</gene>
<dbReference type="Gene3D" id="2.10.230.10">
    <property type="entry name" value="Heat shock protein DnaJ, cysteine-rich domain"/>
    <property type="match status" value="1"/>
</dbReference>
<evidence type="ECO:0000256" key="10">
    <source>
        <dbReference type="ARBA" id="ARBA00067609"/>
    </source>
</evidence>
<dbReference type="GO" id="GO:0051082">
    <property type="term" value="F:unfolded protein binding"/>
    <property type="evidence" value="ECO:0007669"/>
    <property type="project" value="UniProtKB-UniRule"/>
</dbReference>
<dbReference type="InterPro" id="IPR036869">
    <property type="entry name" value="J_dom_sf"/>
</dbReference>
<dbReference type="InterPro" id="IPR008971">
    <property type="entry name" value="HSP40/DnaJ_pept-bd"/>
</dbReference>
<evidence type="ECO:0000256" key="8">
    <source>
        <dbReference type="ARBA" id="ARBA00023186"/>
    </source>
</evidence>
<proteinExistence type="inferred from homology"/>
<keyword evidence="4 11" id="KW-0677">Repeat</keyword>
<keyword evidence="8 11" id="KW-0143">Chaperone</keyword>
<protein>
    <recommendedName>
        <fullName evidence="10 11">Chaperone protein DnaJ</fullName>
    </recommendedName>
</protein>
<comment type="domain">
    <text evidence="11">The J domain is necessary and sufficient to stimulate DnaK ATPase activity. Zinc center 1 plays an important role in the autonomous, DnaK-independent chaperone activity of DnaJ. Zinc center 2 is essential for interaction with DnaK and for DnaJ activity.</text>
</comment>
<dbReference type="AlphaFoldDB" id="A0A2M7RAL4"/>
<feature type="repeat" description="CXXCXGXG motif" evidence="11">
    <location>
        <begin position="222"/>
        <end position="229"/>
    </location>
</feature>
<dbReference type="InterPro" id="IPR012724">
    <property type="entry name" value="DnaJ"/>
</dbReference>
<dbReference type="GO" id="GO:0005524">
    <property type="term" value="F:ATP binding"/>
    <property type="evidence" value="ECO:0007669"/>
    <property type="project" value="InterPro"/>
</dbReference>
<feature type="binding site" evidence="11">
    <location>
        <position position="182"/>
    </location>
    <ligand>
        <name>Zn(2+)</name>
        <dbReference type="ChEBI" id="CHEBI:29105"/>
        <label>2</label>
    </ligand>
</feature>
<dbReference type="PANTHER" id="PTHR43096">
    <property type="entry name" value="DNAJ HOMOLOG 1, MITOCHONDRIAL-RELATED"/>
    <property type="match status" value="1"/>
</dbReference>
<organism evidence="15 16">
    <name type="scientific">Candidatus Magasanikbacteria bacterium CG_4_10_14_0_8_um_filter_32_14</name>
    <dbReference type="NCBI Taxonomy" id="1974640"/>
    <lineage>
        <taxon>Bacteria</taxon>
        <taxon>Candidatus Magasanikiibacteriota</taxon>
    </lineage>
</organism>
<dbReference type="InterPro" id="IPR001305">
    <property type="entry name" value="HSP_DnaJ_Cys-rich_dom"/>
</dbReference>
<comment type="subunit">
    <text evidence="11">Homodimer.</text>
</comment>
<comment type="function">
    <text evidence="11">Participates actively in the response to hyperosmotic and heat shock by preventing the aggregation of stress-denatured proteins and by disaggregating proteins, also in an autonomous, DnaK-independent fashion. Unfolded proteins bind initially to DnaJ; upon interaction with the DnaJ-bound protein, DnaK hydrolyzes its bound ATP, resulting in the formation of a stable complex. GrpE releases ADP from DnaK; ATP binding to DnaK triggers the release of the substrate protein, thus completing the reaction cycle. Several rounds of ATP-dependent interactions between DnaJ, DnaK and GrpE are required for fully efficient folding. Also involved, together with DnaK and GrpE, in the DNA replication of plasmids through activation of initiation proteins.</text>
</comment>
<feature type="domain" description="J" evidence="13">
    <location>
        <begin position="4"/>
        <end position="66"/>
    </location>
</feature>
<feature type="repeat" description="CXXCXGXG motif" evidence="11">
    <location>
        <begin position="208"/>
        <end position="215"/>
    </location>
</feature>
<feature type="zinc finger region" description="CR-type" evidence="12">
    <location>
        <begin position="152"/>
        <end position="234"/>
    </location>
</feature>
<feature type="binding site" evidence="11">
    <location>
        <position position="185"/>
    </location>
    <ligand>
        <name>Zn(2+)</name>
        <dbReference type="ChEBI" id="CHEBI:29105"/>
        <label>2</label>
    </ligand>
</feature>
<dbReference type="FunFam" id="2.10.230.10:FF:000002">
    <property type="entry name" value="Molecular chaperone DnaJ"/>
    <property type="match status" value="1"/>
</dbReference>
<evidence type="ECO:0000256" key="5">
    <source>
        <dbReference type="ARBA" id="ARBA00022771"/>
    </source>
</evidence>
<dbReference type="NCBIfam" id="NF008035">
    <property type="entry name" value="PRK10767.1"/>
    <property type="match status" value="1"/>
</dbReference>
<dbReference type="CDD" id="cd10747">
    <property type="entry name" value="DnaJ_C"/>
    <property type="match status" value="1"/>
</dbReference>
<dbReference type="Gene3D" id="2.60.260.20">
    <property type="entry name" value="Urease metallochaperone UreE, N-terminal domain"/>
    <property type="match status" value="2"/>
</dbReference>
<dbReference type="Proteomes" id="UP000229449">
    <property type="component" value="Unassembled WGS sequence"/>
</dbReference>
<evidence type="ECO:0000256" key="3">
    <source>
        <dbReference type="ARBA" id="ARBA00022723"/>
    </source>
</evidence>
<feature type="binding site" evidence="11">
    <location>
        <position position="225"/>
    </location>
    <ligand>
        <name>Zn(2+)</name>
        <dbReference type="ChEBI" id="CHEBI:29105"/>
        <label>1</label>
    </ligand>
</feature>
<dbReference type="GO" id="GO:0031072">
    <property type="term" value="F:heat shock protein binding"/>
    <property type="evidence" value="ECO:0007669"/>
    <property type="project" value="InterPro"/>
</dbReference>
<name>A0A2M7RAL4_9BACT</name>
<dbReference type="FunFam" id="2.60.260.20:FF:000005">
    <property type="entry name" value="Chaperone protein dnaJ 1, mitochondrial"/>
    <property type="match status" value="1"/>
</dbReference>
<feature type="repeat" description="CXXCXGXG motif" evidence="11">
    <location>
        <begin position="165"/>
        <end position="172"/>
    </location>
</feature>
<dbReference type="EMBL" id="PFMA01000029">
    <property type="protein sequence ID" value="PIY93532.1"/>
    <property type="molecule type" value="Genomic_DNA"/>
</dbReference>
<accession>A0A2M7RAL4</accession>
<evidence type="ECO:0000256" key="7">
    <source>
        <dbReference type="ARBA" id="ARBA00023016"/>
    </source>
</evidence>
<evidence type="ECO:0000313" key="16">
    <source>
        <dbReference type="Proteomes" id="UP000229449"/>
    </source>
</evidence>
<keyword evidence="3 11" id="KW-0479">Metal-binding</keyword>
<evidence type="ECO:0000256" key="6">
    <source>
        <dbReference type="ARBA" id="ARBA00022833"/>
    </source>
</evidence>
<feature type="binding site" evidence="11">
    <location>
        <position position="165"/>
    </location>
    <ligand>
        <name>Zn(2+)</name>
        <dbReference type="ChEBI" id="CHEBI:29105"/>
        <label>1</label>
    </ligand>
</feature>
<evidence type="ECO:0000256" key="11">
    <source>
        <dbReference type="HAMAP-Rule" id="MF_01152"/>
    </source>
</evidence>
<dbReference type="SUPFAM" id="SSF57938">
    <property type="entry name" value="DnaJ/Hsp40 cysteine-rich domain"/>
    <property type="match status" value="1"/>
</dbReference>
<sequence>MSKDYYKILGVDKGTTKEEIKKSFRKLAHEYHPDKKTGNEDKFKEINEAYQVLGDDNKRKQYDQYGADFEQQGGFGGGMNWNDFMNKARSGDFENFSSQGGSTWSEDGIDLGDIFGDIFGFGGGKSRGRSRTMRGNDIQVSVELEFREAIFGVEKEIRLTKNNVCSVCSGSGAESGAGTETCSDCRGQGQIKRVQQTILGAMQSVVTCQRCQGSGQIPKKVCKHCSGKGVVHSDSKYKVKIPAGISDGEMIRLSEKGESAGVGSNPGDLYVRVHVKSENGFERQGFDIFTAINISYPQAVLGDKVEINTLEGKKNLIIPEGTISGQKFKLKGLGVPRLQRSGKGDQYVTVIIDVPKKISKKVKKILEELKGEL</sequence>
<keyword evidence="6 11" id="KW-0862">Zinc</keyword>
<feature type="binding site" evidence="11">
    <location>
        <position position="211"/>
    </location>
    <ligand>
        <name>Zn(2+)</name>
        <dbReference type="ChEBI" id="CHEBI:29105"/>
        <label>2</label>
    </ligand>
</feature>
<comment type="subcellular location">
    <subcellularLocation>
        <location evidence="11">Cytoplasm</location>
    </subcellularLocation>
</comment>
<comment type="caution">
    <text evidence="15">The sequence shown here is derived from an EMBL/GenBank/DDBJ whole genome shotgun (WGS) entry which is preliminary data.</text>
</comment>
<dbReference type="SUPFAM" id="SSF49493">
    <property type="entry name" value="HSP40/DnaJ peptide-binding domain"/>
    <property type="match status" value="2"/>
</dbReference>
<dbReference type="InterPro" id="IPR018253">
    <property type="entry name" value="DnaJ_domain_CS"/>
</dbReference>
<dbReference type="PROSITE" id="PS51188">
    <property type="entry name" value="ZF_CR"/>
    <property type="match status" value="1"/>
</dbReference>
<evidence type="ECO:0000256" key="12">
    <source>
        <dbReference type="PROSITE-ProRule" id="PRU00546"/>
    </source>
</evidence>
<evidence type="ECO:0000259" key="13">
    <source>
        <dbReference type="PROSITE" id="PS50076"/>
    </source>
</evidence>
<dbReference type="GO" id="GO:0009408">
    <property type="term" value="P:response to heat"/>
    <property type="evidence" value="ECO:0007669"/>
    <property type="project" value="InterPro"/>
</dbReference>
<dbReference type="SUPFAM" id="SSF46565">
    <property type="entry name" value="Chaperone J-domain"/>
    <property type="match status" value="1"/>
</dbReference>
<dbReference type="GO" id="GO:0008270">
    <property type="term" value="F:zinc ion binding"/>
    <property type="evidence" value="ECO:0007669"/>
    <property type="project" value="UniProtKB-UniRule"/>
</dbReference>
<feature type="binding site" evidence="11">
    <location>
        <position position="222"/>
    </location>
    <ligand>
        <name>Zn(2+)</name>
        <dbReference type="ChEBI" id="CHEBI:29105"/>
        <label>1</label>
    </ligand>
</feature>
<comment type="cofactor">
    <cofactor evidence="11">
        <name>Zn(2+)</name>
        <dbReference type="ChEBI" id="CHEBI:29105"/>
    </cofactor>
    <text evidence="11">Binds 2 Zn(2+) ions per monomer.</text>
</comment>
<evidence type="ECO:0000256" key="4">
    <source>
        <dbReference type="ARBA" id="ARBA00022737"/>
    </source>
</evidence>
<feature type="binding site" evidence="11">
    <location>
        <position position="208"/>
    </location>
    <ligand>
        <name>Zn(2+)</name>
        <dbReference type="ChEBI" id="CHEBI:29105"/>
        <label>2</label>
    </ligand>
</feature>
<comment type="similarity">
    <text evidence="9 11">Belongs to the DnaJ family.</text>
</comment>
<evidence type="ECO:0000259" key="14">
    <source>
        <dbReference type="PROSITE" id="PS51188"/>
    </source>
</evidence>
<evidence type="ECO:0000256" key="1">
    <source>
        <dbReference type="ARBA" id="ARBA00022490"/>
    </source>
</evidence>
<dbReference type="Pfam" id="PF00684">
    <property type="entry name" value="DnaJ_CXXCXGXG"/>
    <property type="match status" value="1"/>
</dbReference>
<keyword evidence="5 11" id="KW-0863">Zinc-finger</keyword>
<dbReference type="Pfam" id="PF00226">
    <property type="entry name" value="DnaJ"/>
    <property type="match status" value="1"/>
</dbReference>
<dbReference type="CDD" id="cd06257">
    <property type="entry name" value="DnaJ"/>
    <property type="match status" value="1"/>
</dbReference>
<dbReference type="Pfam" id="PF01556">
    <property type="entry name" value="DnaJ_C"/>
    <property type="match status" value="1"/>
</dbReference>
<dbReference type="HAMAP" id="MF_01152">
    <property type="entry name" value="DnaJ"/>
    <property type="match status" value="1"/>
</dbReference>
<reference evidence="16" key="1">
    <citation type="submission" date="2017-09" db="EMBL/GenBank/DDBJ databases">
        <title>Depth-based differentiation of microbial function through sediment-hosted aquifers and enrichment of novel symbionts in the deep terrestrial subsurface.</title>
        <authorList>
            <person name="Probst A.J."/>
            <person name="Ladd B."/>
            <person name="Jarett J.K."/>
            <person name="Geller-Mcgrath D.E."/>
            <person name="Sieber C.M.K."/>
            <person name="Emerson J.B."/>
            <person name="Anantharaman K."/>
            <person name="Thomas B.C."/>
            <person name="Malmstrom R."/>
            <person name="Stieglmeier M."/>
            <person name="Klingl A."/>
            <person name="Woyke T."/>
            <person name="Ryan C.M."/>
            <person name="Banfield J.F."/>
        </authorList>
    </citation>
    <scope>NUCLEOTIDE SEQUENCE [LARGE SCALE GENOMIC DNA]</scope>
</reference>
<feature type="binding site" evidence="11">
    <location>
        <position position="168"/>
    </location>
    <ligand>
        <name>Zn(2+)</name>
        <dbReference type="ChEBI" id="CHEBI:29105"/>
        <label>1</label>
    </ligand>
</feature>
<dbReference type="PROSITE" id="PS50076">
    <property type="entry name" value="DNAJ_2"/>
    <property type="match status" value="1"/>
</dbReference>
<dbReference type="PANTHER" id="PTHR43096:SF48">
    <property type="entry name" value="CHAPERONE PROTEIN DNAJ"/>
    <property type="match status" value="1"/>
</dbReference>